<protein>
    <submittedName>
        <fullName evidence="1">Uncharacterized protein</fullName>
    </submittedName>
</protein>
<dbReference type="AlphaFoldDB" id="A0A1V2VTW9"/>
<evidence type="ECO:0000313" key="2">
    <source>
        <dbReference type="Proteomes" id="UP000188543"/>
    </source>
</evidence>
<dbReference type="Proteomes" id="UP000188543">
    <property type="component" value="Unassembled WGS sequence"/>
</dbReference>
<evidence type="ECO:0000313" key="1">
    <source>
        <dbReference type="EMBL" id="ONU76308.1"/>
    </source>
</evidence>
<comment type="caution">
    <text evidence="1">The sequence shown here is derived from an EMBL/GenBank/DDBJ whole genome shotgun (WGS) entry which is preliminary data.</text>
</comment>
<dbReference type="EMBL" id="MUTJ01000100">
    <property type="protein sequence ID" value="ONU76308.1"/>
    <property type="molecule type" value="Genomic_DNA"/>
</dbReference>
<reference evidence="1 2" key="1">
    <citation type="submission" date="2016-08" db="EMBL/GenBank/DDBJ databases">
        <authorList>
            <person name="Seilhamer J.J."/>
        </authorList>
    </citation>
    <scope>NUCLEOTIDE SEQUENCE [LARGE SCALE GENOMIC DNA]</scope>
    <source>
        <strain evidence="1 2">VC14762</strain>
    </source>
</reference>
<accession>A0A1V2VTW9</accession>
<dbReference type="RefSeq" id="WP_077176770.1">
    <property type="nucleotide sequence ID" value="NZ_MUTB01000172.1"/>
</dbReference>
<proteinExistence type="predicted"/>
<sequence length="88" mass="10378">MKEKAIRIIIKYKVELENHRMALDMNPNNNNVKKIMFYRDELILEELQSLGYILKLEEQQDNLSTVYQWLHETMQIAEANIALATVGL</sequence>
<organism evidence="1 2">
    <name type="scientific">Burkholderia cenocepacia</name>
    <dbReference type="NCBI Taxonomy" id="95486"/>
    <lineage>
        <taxon>Bacteria</taxon>
        <taxon>Pseudomonadati</taxon>
        <taxon>Pseudomonadota</taxon>
        <taxon>Betaproteobacteria</taxon>
        <taxon>Burkholderiales</taxon>
        <taxon>Burkholderiaceae</taxon>
        <taxon>Burkholderia</taxon>
        <taxon>Burkholderia cepacia complex</taxon>
    </lineage>
</organism>
<name>A0A1V2VTW9_9BURK</name>
<gene>
    <name evidence="1" type="ORF">A8E72_33905</name>
</gene>